<dbReference type="Gene3D" id="3.30.540.10">
    <property type="entry name" value="Fructose-1,6-Bisphosphatase, subunit A, domain 1"/>
    <property type="match status" value="1"/>
</dbReference>
<evidence type="ECO:0000313" key="8">
    <source>
        <dbReference type="Proteomes" id="UP001163947"/>
    </source>
</evidence>
<proteinExistence type="predicted"/>
<dbReference type="Gene3D" id="3.40.190.80">
    <property type="match status" value="1"/>
</dbReference>
<dbReference type="PANTHER" id="PTHR20854">
    <property type="entry name" value="INOSITOL MONOPHOSPHATASE"/>
    <property type="match status" value="1"/>
</dbReference>
<dbReference type="AlphaFoldDB" id="A0AA46SBJ9"/>
<keyword evidence="4" id="KW-0378">Hydrolase</keyword>
<feature type="binding site" evidence="6">
    <location>
        <position position="112"/>
    </location>
    <ligand>
        <name>Mg(2+)</name>
        <dbReference type="ChEBI" id="CHEBI:18420"/>
        <label>1</label>
        <note>catalytic</note>
    </ligand>
</feature>
<dbReference type="GO" id="GO:0046854">
    <property type="term" value="P:phosphatidylinositol phosphate biosynthetic process"/>
    <property type="evidence" value="ECO:0007669"/>
    <property type="project" value="InterPro"/>
</dbReference>
<keyword evidence="5 6" id="KW-0460">Magnesium</keyword>
<comment type="cofactor">
    <cofactor evidence="6">
        <name>Mg(2+)</name>
        <dbReference type="ChEBI" id="CHEBI:18420"/>
    </cofactor>
</comment>
<dbReference type="EMBL" id="CP106982">
    <property type="protein sequence ID" value="UYF92147.1"/>
    <property type="molecule type" value="Genomic_DNA"/>
</dbReference>
<evidence type="ECO:0000256" key="5">
    <source>
        <dbReference type="ARBA" id="ARBA00022842"/>
    </source>
</evidence>
<dbReference type="RefSeq" id="WP_006938143.1">
    <property type="nucleotide sequence ID" value="NZ_CAVJ010000124.1"/>
</dbReference>
<feature type="binding site" evidence="6">
    <location>
        <position position="115"/>
    </location>
    <ligand>
        <name>Mg(2+)</name>
        <dbReference type="ChEBI" id="CHEBI:18420"/>
        <label>1</label>
        <note>catalytic</note>
    </ligand>
</feature>
<dbReference type="InterPro" id="IPR020583">
    <property type="entry name" value="Inositol_monoP_metal-BS"/>
</dbReference>
<dbReference type="InterPro" id="IPR000760">
    <property type="entry name" value="Inositol_monophosphatase-like"/>
</dbReference>
<gene>
    <name evidence="7" type="ORF">OCS65_16740</name>
</gene>
<organism evidence="7 8">
    <name type="scientific">Rhodococcus aetherivorans</name>
    <dbReference type="NCBI Taxonomy" id="191292"/>
    <lineage>
        <taxon>Bacteria</taxon>
        <taxon>Bacillati</taxon>
        <taxon>Actinomycetota</taxon>
        <taxon>Actinomycetes</taxon>
        <taxon>Mycobacteriales</taxon>
        <taxon>Nocardiaceae</taxon>
        <taxon>Rhodococcus</taxon>
    </lineage>
</organism>
<feature type="binding site" evidence="6">
    <location>
        <position position="96"/>
    </location>
    <ligand>
        <name>Mg(2+)</name>
        <dbReference type="ChEBI" id="CHEBI:18420"/>
        <label>1</label>
        <note>catalytic</note>
    </ligand>
</feature>
<evidence type="ECO:0000256" key="2">
    <source>
        <dbReference type="ARBA" id="ARBA00013106"/>
    </source>
</evidence>
<dbReference type="PANTHER" id="PTHR20854:SF4">
    <property type="entry name" value="INOSITOL-1-MONOPHOSPHATASE-RELATED"/>
    <property type="match status" value="1"/>
</dbReference>
<dbReference type="PRINTS" id="PR00377">
    <property type="entry name" value="IMPHPHTASES"/>
</dbReference>
<dbReference type="GO" id="GO:0006020">
    <property type="term" value="P:inositol metabolic process"/>
    <property type="evidence" value="ECO:0007669"/>
    <property type="project" value="TreeGrafter"/>
</dbReference>
<evidence type="ECO:0000313" key="7">
    <source>
        <dbReference type="EMBL" id="UYF92147.1"/>
    </source>
</evidence>
<feature type="binding site" evidence="6">
    <location>
        <position position="114"/>
    </location>
    <ligand>
        <name>Mg(2+)</name>
        <dbReference type="ChEBI" id="CHEBI:18420"/>
        <label>1</label>
        <note>catalytic</note>
    </ligand>
</feature>
<protein>
    <recommendedName>
        <fullName evidence="2">inositol-phosphate phosphatase</fullName>
        <ecNumber evidence="2">3.1.3.25</ecNumber>
    </recommendedName>
</protein>
<dbReference type="PROSITE" id="PS00630">
    <property type="entry name" value="IMP_2"/>
    <property type="match status" value="1"/>
</dbReference>
<dbReference type="GeneID" id="83622099"/>
<evidence type="ECO:0000256" key="1">
    <source>
        <dbReference type="ARBA" id="ARBA00001033"/>
    </source>
</evidence>
<dbReference type="Pfam" id="PF00459">
    <property type="entry name" value="Inositol_P"/>
    <property type="match status" value="1"/>
</dbReference>
<dbReference type="SUPFAM" id="SSF56655">
    <property type="entry name" value="Carbohydrate phosphatase"/>
    <property type="match status" value="1"/>
</dbReference>
<dbReference type="GO" id="GO:0008934">
    <property type="term" value="F:inositol monophosphate 1-phosphatase activity"/>
    <property type="evidence" value="ECO:0007669"/>
    <property type="project" value="TreeGrafter"/>
</dbReference>
<dbReference type="Proteomes" id="UP001163947">
    <property type="component" value="Chromosome"/>
</dbReference>
<keyword evidence="3 6" id="KW-0479">Metal-binding</keyword>
<evidence type="ECO:0000256" key="4">
    <source>
        <dbReference type="ARBA" id="ARBA00022801"/>
    </source>
</evidence>
<feature type="binding site" evidence="6">
    <location>
        <position position="244"/>
    </location>
    <ligand>
        <name>Mg(2+)</name>
        <dbReference type="ChEBI" id="CHEBI:18420"/>
        <label>1</label>
        <note>catalytic</note>
    </ligand>
</feature>
<accession>A0AA46SBJ9</accession>
<name>A0AA46SBJ9_9NOCA</name>
<dbReference type="InterPro" id="IPR020550">
    <property type="entry name" value="Inositol_monophosphatase_CS"/>
</dbReference>
<dbReference type="GO" id="GO:0007165">
    <property type="term" value="P:signal transduction"/>
    <property type="evidence" value="ECO:0007669"/>
    <property type="project" value="TreeGrafter"/>
</dbReference>
<dbReference type="EC" id="3.1.3.25" evidence="2"/>
<dbReference type="GO" id="GO:0046872">
    <property type="term" value="F:metal ion binding"/>
    <property type="evidence" value="ECO:0007669"/>
    <property type="project" value="UniProtKB-KW"/>
</dbReference>
<sequence length="298" mass="30609">MPDTPDSRPSTLSPDVTTDPALLREIAVSVAAEAAGHVRARRPDLFPPADTGTDRVGAVRTKSTDTDPVTVADTETEDLIRRLLTRLRPGDAILGEEGGAHTGSSGVRWVVDPIDGTVNFVYGIPAYAVSVAAQVGGRSVAGAVVDVAAGDVYSAARGRGATRTDVGGAVTRLRCNPVDDVARALVATGFSYAPHRRERQGALVAELLPRVRDIRRIGAAALDLCMVASGRVDAHYEHGLQPWDWAAGALIAAEAGAWVQLPAGAGDAGEITVAAAPGIATQLADLLAALGADAPIPA</sequence>
<reference evidence="7" key="1">
    <citation type="submission" date="2022-09" db="EMBL/GenBank/DDBJ databases">
        <title>The genome sequence of Rhodococcus aetherivorans N1.</title>
        <authorList>
            <person name="Jiang W."/>
        </authorList>
    </citation>
    <scope>NUCLEOTIDE SEQUENCE</scope>
    <source>
        <strain evidence="7">N1</strain>
    </source>
</reference>
<dbReference type="KEGG" id="rav:AAT18_12205"/>
<comment type="catalytic activity">
    <reaction evidence="1">
        <text>a myo-inositol phosphate + H2O = myo-inositol + phosphate</text>
        <dbReference type="Rhea" id="RHEA:24056"/>
        <dbReference type="ChEBI" id="CHEBI:15377"/>
        <dbReference type="ChEBI" id="CHEBI:17268"/>
        <dbReference type="ChEBI" id="CHEBI:43474"/>
        <dbReference type="ChEBI" id="CHEBI:84139"/>
        <dbReference type="EC" id="3.1.3.25"/>
    </reaction>
</comment>
<dbReference type="PROSITE" id="PS00629">
    <property type="entry name" value="IMP_1"/>
    <property type="match status" value="1"/>
</dbReference>
<evidence type="ECO:0000256" key="3">
    <source>
        <dbReference type="ARBA" id="ARBA00022723"/>
    </source>
</evidence>
<evidence type="ECO:0000256" key="6">
    <source>
        <dbReference type="PIRSR" id="PIRSR600760-2"/>
    </source>
</evidence>